<proteinExistence type="predicted"/>
<evidence type="ECO:0000313" key="2">
    <source>
        <dbReference type="Proteomes" id="UP001500689"/>
    </source>
</evidence>
<comment type="caution">
    <text evidence="1">The sequence shown here is derived from an EMBL/GenBank/DDBJ whole genome shotgun (WGS) entry which is preliminary data.</text>
</comment>
<organism evidence="1 2">
    <name type="scientific">Amycolatopsis ultiminotia</name>
    <dbReference type="NCBI Taxonomy" id="543629"/>
    <lineage>
        <taxon>Bacteria</taxon>
        <taxon>Bacillati</taxon>
        <taxon>Actinomycetota</taxon>
        <taxon>Actinomycetes</taxon>
        <taxon>Pseudonocardiales</taxon>
        <taxon>Pseudonocardiaceae</taxon>
        <taxon>Amycolatopsis</taxon>
    </lineage>
</organism>
<evidence type="ECO:0008006" key="3">
    <source>
        <dbReference type="Google" id="ProtNLM"/>
    </source>
</evidence>
<evidence type="ECO:0000313" key="1">
    <source>
        <dbReference type="EMBL" id="GAA3577903.1"/>
    </source>
</evidence>
<accession>A0ABP6Y719</accession>
<name>A0ABP6Y719_9PSEU</name>
<protein>
    <recommendedName>
        <fullName evidence="3">ANTAR domain-containing protein</fullName>
    </recommendedName>
</protein>
<reference evidence="2" key="1">
    <citation type="journal article" date="2019" name="Int. J. Syst. Evol. Microbiol.">
        <title>The Global Catalogue of Microorganisms (GCM) 10K type strain sequencing project: providing services to taxonomists for standard genome sequencing and annotation.</title>
        <authorList>
            <consortium name="The Broad Institute Genomics Platform"/>
            <consortium name="The Broad Institute Genome Sequencing Center for Infectious Disease"/>
            <person name="Wu L."/>
            <person name="Ma J."/>
        </authorList>
    </citation>
    <scope>NUCLEOTIDE SEQUENCE [LARGE SCALE GENOMIC DNA]</scope>
    <source>
        <strain evidence="2">JCM 16898</strain>
    </source>
</reference>
<dbReference type="EMBL" id="BAAAZN010000022">
    <property type="protein sequence ID" value="GAA3577903.1"/>
    <property type="molecule type" value="Genomic_DNA"/>
</dbReference>
<gene>
    <name evidence="1" type="ORF">GCM10022222_73270</name>
</gene>
<sequence length="81" mass="8917">MVPGNMTDEELLIEFALTRMDNPGLELEDVASLVVRRVGPERMLDFAARNLAARGELRGAVFESAVEHVLRVVLTLRGPAD</sequence>
<keyword evidence="2" id="KW-1185">Reference proteome</keyword>
<dbReference type="Proteomes" id="UP001500689">
    <property type="component" value="Unassembled WGS sequence"/>
</dbReference>